<keyword evidence="3" id="KW-1185">Reference proteome</keyword>
<dbReference type="Gene3D" id="3.40.50.920">
    <property type="match status" value="1"/>
</dbReference>
<comment type="caution">
    <text evidence="2">The sequence shown here is derived from an EMBL/GenBank/DDBJ whole genome shotgun (WGS) entry which is preliminary data.</text>
</comment>
<dbReference type="InterPro" id="IPR033248">
    <property type="entry name" value="Transketolase_C"/>
</dbReference>
<dbReference type="InterPro" id="IPR009014">
    <property type="entry name" value="Transketo_C/PFOR_II"/>
</dbReference>
<organism evidence="2 3">
    <name type="scientific">Rhizopogon vesiculosus</name>
    <dbReference type="NCBI Taxonomy" id="180088"/>
    <lineage>
        <taxon>Eukaryota</taxon>
        <taxon>Fungi</taxon>
        <taxon>Dikarya</taxon>
        <taxon>Basidiomycota</taxon>
        <taxon>Agaricomycotina</taxon>
        <taxon>Agaricomycetes</taxon>
        <taxon>Agaricomycetidae</taxon>
        <taxon>Boletales</taxon>
        <taxon>Suillineae</taxon>
        <taxon>Rhizopogonaceae</taxon>
        <taxon>Rhizopogon</taxon>
    </lineage>
</organism>
<name>A0A1J8R7N7_9AGAM</name>
<dbReference type="AlphaFoldDB" id="A0A1J8R7N7"/>
<dbReference type="OrthoDB" id="878at2759"/>
<evidence type="ECO:0000313" key="3">
    <source>
        <dbReference type="Proteomes" id="UP000183567"/>
    </source>
</evidence>
<feature type="domain" description="Transketolase C-terminal" evidence="1">
    <location>
        <begin position="81"/>
        <end position="121"/>
    </location>
</feature>
<accession>A0A1J8R7N7</accession>
<dbReference type="Proteomes" id="UP000183567">
    <property type="component" value="Unassembled WGS sequence"/>
</dbReference>
<dbReference type="SUPFAM" id="SSF52922">
    <property type="entry name" value="TK C-terminal domain-like"/>
    <property type="match status" value="1"/>
</dbReference>
<gene>
    <name evidence="2" type="ORF">AZE42_07026</name>
</gene>
<protein>
    <recommendedName>
        <fullName evidence="1">Transketolase C-terminal domain-containing protein</fullName>
    </recommendedName>
</protein>
<evidence type="ECO:0000313" key="2">
    <source>
        <dbReference type="EMBL" id="OJA19900.1"/>
    </source>
</evidence>
<proteinExistence type="predicted"/>
<evidence type="ECO:0000259" key="1">
    <source>
        <dbReference type="Pfam" id="PF02780"/>
    </source>
</evidence>
<dbReference type="Pfam" id="PF02780">
    <property type="entry name" value="Transketolase_C"/>
    <property type="match status" value="1"/>
</dbReference>
<dbReference type="STRING" id="180088.A0A1J8R7N7"/>
<sequence length="159" mass="17535">TSKSHLSEARFGKVRNISHGGGACQDAQPIYQRLINCVYSSCKAFLESFHLTDHCESAIQLLNSPPPSLAPLIPLSLCSAKIELIDLRIRLLWDTEAIVESVHRTKKLAIVHEAGMAGGVGVSQPRRSSRSLTCQMKSGFWMKLLRRSAAEVANLRCSY</sequence>
<reference evidence="2 3" key="1">
    <citation type="submission" date="2016-03" db="EMBL/GenBank/DDBJ databases">
        <title>Comparative genomics of the ectomycorrhizal sister species Rhizopogon vinicolor and Rhizopogon vesiculosus (Basidiomycota: Boletales) reveals a divergence of the mating type B locus.</title>
        <authorList>
            <person name="Mujic A.B."/>
            <person name="Kuo A."/>
            <person name="Tritt A."/>
            <person name="Lipzen A."/>
            <person name="Chen C."/>
            <person name="Johnson J."/>
            <person name="Sharma A."/>
            <person name="Barry K."/>
            <person name="Grigoriev I.V."/>
            <person name="Spatafora J.W."/>
        </authorList>
    </citation>
    <scope>NUCLEOTIDE SEQUENCE [LARGE SCALE GENOMIC DNA]</scope>
    <source>
        <strain evidence="2 3">AM-OR11-056</strain>
    </source>
</reference>
<feature type="non-terminal residue" evidence="2">
    <location>
        <position position="1"/>
    </location>
</feature>
<dbReference type="EMBL" id="LVVM01000805">
    <property type="protein sequence ID" value="OJA19900.1"/>
    <property type="molecule type" value="Genomic_DNA"/>
</dbReference>